<evidence type="ECO:0000256" key="1">
    <source>
        <dbReference type="SAM" id="MobiDB-lite"/>
    </source>
</evidence>
<protein>
    <submittedName>
        <fullName evidence="2">Uncharacterized protein</fullName>
    </submittedName>
</protein>
<comment type="caution">
    <text evidence="2">The sequence shown here is derived from an EMBL/GenBank/DDBJ whole genome shotgun (WGS) entry which is preliminary data.</text>
</comment>
<accession>A0A4Y2SNF9</accession>
<evidence type="ECO:0000313" key="3">
    <source>
        <dbReference type="Proteomes" id="UP000499080"/>
    </source>
</evidence>
<organism evidence="2 3">
    <name type="scientific">Araneus ventricosus</name>
    <name type="common">Orbweaver spider</name>
    <name type="synonym">Epeira ventricosa</name>
    <dbReference type="NCBI Taxonomy" id="182803"/>
    <lineage>
        <taxon>Eukaryota</taxon>
        <taxon>Metazoa</taxon>
        <taxon>Ecdysozoa</taxon>
        <taxon>Arthropoda</taxon>
        <taxon>Chelicerata</taxon>
        <taxon>Arachnida</taxon>
        <taxon>Araneae</taxon>
        <taxon>Araneomorphae</taxon>
        <taxon>Entelegynae</taxon>
        <taxon>Araneoidea</taxon>
        <taxon>Araneidae</taxon>
        <taxon>Araneus</taxon>
    </lineage>
</organism>
<dbReference type="Proteomes" id="UP000499080">
    <property type="component" value="Unassembled WGS sequence"/>
</dbReference>
<sequence length="50" mass="5518">MHHATEESQLALFRAYVEGYPHPPTPIYGPKPMAQNGCDEQKSLPPAPKS</sequence>
<evidence type="ECO:0000313" key="2">
    <source>
        <dbReference type="EMBL" id="GBN89411.1"/>
    </source>
</evidence>
<proteinExistence type="predicted"/>
<reference evidence="2 3" key="1">
    <citation type="journal article" date="2019" name="Sci. Rep.">
        <title>Orb-weaving spider Araneus ventricosus genome elucidates the spidroin gene catalogue.</title>
        <authorList>
            <person name="Kono N."/>
            <person name="Nakamura H."/>
            <person name="Ohtoshi R."/>
            <person name="Moran D.A.P."/>
            <person name="Shinohara A."/>
            <person name="Yoshida Y."/>
            <person name="Fujiwara M."/>
            <person name="Mori M."/>
            <person name="Tomita M."/>
            <person name="Arakawa K."/>
        </authorList>
    </citation>
    <scope>NUCLEOTIDE SEQUENCE [LARGE SCALE GENOMIC DNA]</scope>
</reference>
<feature type="region of interest" description="Disordered" evidence="1">
    <location>
        <begin position="24"/>
        <end position="50"/>
    </location>
</feature>
<feature type="non-terminal residue" evidence="2">
    <location>
        <position position="50"/>
    </location>
</feature>
<keyword evidence="3" id="KW-1185">Reference proteome</keyword>
<dbReference type="EMBL" id="BGPR01022769">
    <property type="protein sequence ID" value="GBN89411.1"/>
    <property type="molecule type" value="Genomic_DNA"/>
</dbReference>
<name>A0A4Y2SNF9_ARAVE</name>
<gene>
    <name evidence="2" type="ORF">AVEN_148119_1</name>
</gene>
<dbReference type="AlphaFoldDB" id="A0A4Y2SNF9"/>